<gene>
    <name evidence="2" type="ORF">CBW24_18170</name>
</gene>
<dbReference type="RefSeq" id="WP_097374663.1">
    <property type="nucleotide sequence ID" value="NZ_CP021411.1"/>
</dbReference>
<sequence>MDDANFFKLRKSGKTYISKVFKFDERHVERFRHVRMVIEGSDSLHFGEIEGAMCLRLTGEKRKTQVTALVSQDDQKVRRVSLQTYQSRKNDWIQGYEENEFTFRGDELKRLLAFLHQIKFVDLSNEENFQIEDISQGEGPKAIIDASERGVVEQVRQMDTGQREAVLDALRGSLTSDEINLLLGRRQGLQMFTDRLKACDWAETDWQNFFEREQWVFGYGLDYRIMRQFGREMVVGSGGGTDNRNKPIVDFLGTFTDYTVLVEIKRPDTKIFKPSKGGRAGTWEFSTEFTSAVSQIIQQKAEWLSFAQSGDHWNKDGDKLAARTRNAKSVLIIGSQKEFDGDGREAQIMRDTFELFRRESRTIDILTFDELHERAAFILRSD</sequence>
<proteinExistence type="predicted"/>
<dbReference type="Pfam" id="PF14082">
    <property type="entry name" value="SduA_C"/>
    <property type="match status" value="1"/>
</dbReference>
<geneLocation type="plasmid" evidence="3">
    <name>pdy25-g</name>
</geneLocation>
<dbReference type="OrthoDB" id="784881at2"/>
<keyword evidence="3" id="KW-1185">Reference proteome</keyword>
<accession>A0A291M5H7</accession>
<name>A0A291M5H7_9RHOB</name>
<dbReference type="EMBL" id="CP021411">
    <property type="protein sequence ID" value="ATI44068.1"/>
    <property type="molecule type" value="Genomic_DNA"/>
</dbReference>
<reference evidence="2 3" key="1">
    <citation type="submission" date="2017-05" db="EMBL/GenBank/DDBJ databases">
        <title>Comparative genomic and metabolic analysis of manganese-oxidizing mechanisms in Celeribater manganoxidans DY25T: its adaption to the environment of polymetallic nodule.</title>
        <authorList>
            <person name="Wang X."/>
        </authorList>
    </citation>
    <scope>NUCLEOTIDE SEQUENCE [LARGE SCALE GENOMIC DNA]</scope>
    <source>
        <strain evidence="2 3">DY25</strain>
        <plasmid evidence="3">pdy25-g</plasmid>
    </source>
</reference>
<evidence type="ECO:0000313" key="3">
    <source>
        <dbReference type="Proteomes" id="UP000219050"/>
    </source>
</evidence>
<keyword evidence="2" id="KW-0614">Plasmid</keyword>
<evidence type="ECO:0000259" key="1">
    <source>
        <dbReference type="Pfam" id="PF14082"/>
    </source>
</evidence>
<evidence type="ECO:0000313" key="2">
    <source>
        <dbReference type="EMBL" id="ATI44068.1"/>
    </source>
</evidence>
<feature type="domain" description="Shedu protein SduA C-terminal" evidence="1">
    <location>
        <begin position="203"/>
        <end position="371"/>
    </location>
</feature>
<dbReference type="InterPro" id="IPR025359">
    <property type="entry name" value="SduA_C"/>
</dbReference>
<organism evidence="2 3">
    <name type="scientific">Pacificitalea manganoxidans</name>
    <dbReference type="NCBI Taxonomy" id="1411902"/>
    <lineage>
        <taxon>Bacteria</taxon>
        <taxon>Pseudomonadati</taxon>
        <taxon>Pseudomonadota</taxon>
        <taxon>Alphaproteobacteria</taxon>
        <taxon>Rhodobacterales</taxon>
        <taxon>Paracoccaceae</taxon>
        <taxon>Pacificitalea</taxon>
    </lineage>
</organism>
<dbReference type="AlphaFoldDB" id="A0A291M5H7"/>
<protein>
    <recommendedName>
        <fullName evidence="1">Shedu protein SduA C-terminal domain-containing protein</fullName>
    </recommendedName>
</protein>
<dbReference type="KEGG" id="cmag:CBW24_18170"/>
<dbReference type="Proteomes" id="UP000219050">
    <property type="component" value="Plasmid pDY25-G"/>
</dbReference>